<dbReference type="AlphaFoldDB" id="A0A498INJ7"/>
<protein>
    <submittedName>
        <fullName evidence="1">Uncharacterized protein</fullName>
    </submittedName>
</protein>
<dbReference type="Proteomes" id="UP000290289">
    <property type="component" value="Chromosome 11"/>
</dbReference>
<evidence type="ECO:0000313" key="2">
    <source>
        <dbReference type="Proteomes" id="UP000290289"/>
    </source>
</evidence>
<reference evidence="1 2" key="1">
    <citation type="submission" date="2018-10" db="EMBL/GenBank/DDBJ databases">
        <title>A high-quality apple genome assembly.</title>
        <authorList>
            <person name="Hu J."/>
        </authorList>
    </citation>
    <scope>NUCLEOTIDE SEQUENCE [LARGE SCALE GENOMIC DNA]</scope>
    <source>
        <strain evidence="2">cv. HFTH1</strain>
        <tissue evidence="1">Young leaf</tissue>
    </source>
</reference>
<name>A0A498INJ7_MALDO</name>
<sequence>MEQTGLGFFTQQRISVAEKCCTAPDSLCLNPLRSCKFMLQAVIVLLRSSNHKEHSFSKDLMEDTEITPISKLRPYIKAEKIKARVCRIWKSTILGTTQKYTCLHCILLDGTFTQLPASFLVFKQNSHLSGYFPAIFGYHWASK</sequence>
<accession>A0A498INJ7</accession>
<comment type="caution">
    <text evidence="1">The sequence shown here is derived from an EMBL/GenBank/DDBJ whole genome shotgun (WGS) entry which is preliminary data.</text>
</comment>
<dbReference type="EMBL" id="RDQH01000337">
    <property type="protein sequence ID" value="RXH84840.1"/>
    <property type="molecule type" value="Genomic_DNA"/>
</dbReference>
<proteinExistence type="predicted"/>
<gene>
    <name evidence="1" type="ORF">DVH24_041608</name>
</gene>
<keyword evidence="2" id="KW-1185">Reference proteome</keyword>
<evidence type="ECO:0000313" key="1">
    <source>
        <dbReference type="EMBL" id="RXH84840.1"/>
    </source>
</evidence>
<organism evidence="1 2">
    <name type="scientific">Malus domestica</name>
    <name type="common">Apple</name>
    <name type="synonym">Pyrus malus</name>
    <dbReference type="NCBI Taxonomy" id="3750"/>
    <lineage>
        <taxon>Eukaryota</taxon>
        <taxon>Viridiplantae</taxon>
        <taxon>Streptophyta</taxon>
        <taxon>Embryophyta</taxon>
        <taxon>Tracheophyta</taxon>
        <taxon>Spermatophyta</taxon>
        <taxon>Magnoliopsida</taxon>
        <taxon>eudicotyledons</taxon>
        <taxon>Gunneridae</taxon>
        <taxon>Pentapetalae</taxon>
        <taxon>rosids</taxon>
        <taxon>fabids</taxon>
        <taxon>Rosales</taxon>
        <taxon>Rosaceae</taxon>
        <taxon>Amygdaloideae</taxon>
        <taxon>Maleae</taxon>
        <taxon>Malus</taxon>
    </lineage>
</organism>